<dbReference type="Proteomes" id="UP001497457">
    <property type="component" value="Chromosome 29rd"/>
</dbReference>
<keyword evidence="2" id="KW-1185">Reference proteome</keyword>
<gene>
    <name evidence="1" type="ORF">URODEC1_LOCUS72646</name>
</gene>
<reference evidence="1 2" key="2">
    <citation type="submission" date="2024-10" db="EMBL/GenBank/DDBJ databases">
        <authorList>
            <person name="Ryan C."/>
        </authorList>
    </citation>
    <scope>NUCLEOTIDE SEQUENCE [LARGE SCALE GENOMIC DNA]</scope>
</reference>
<dbReference type="Gene3D" id="3.10.129.10">
    <property type="entry name" value="Hotdog Thioesterase"/>
    <property type="match status" value="1"/>
</dbReference>
<dbReference type="EMBL" id="OZ075139">
    <property type="protein sequence ID" value="CAL5015549.1"/>
    <property type="molecule type" value="Genomic_DNA"/>
</dbReference>
<dbReference type="SUPFAM" id="SSF54637">
    <property type="entry name" value="Thioesterase/thiol ester dehydrase-isomerase"/>
    <property type="match status" value="1"/>
</dbReference>
<dbReference type="PANTHER" id="PTHR31793:SF25">
    <property type="entry name" value="OS04G0553100 PROTEIN"/>
    <property type="match status" value="1"/>
</dbReference>
<reference evidence="2" key="1">
    <citation type="submission" date="2024-06" db="EMBL/GenBank/DDBJ databases">
        <authorList>
            <person name="Ryan C."/>
        </authorList>
    </citation>
    <scope>NUCLEOTIDE SEQUENCE [LARGE SCALE GENOMIC DNA]</scope>
</reference>
<evidence type="ECO:0008006" key="3">
    <source>
        <dbReference type="Google" id="ProtNLM"/>
    </source>
</evidence>
<dbReference type="AlphaFoldDB" id="A0ABC9C9J8"/>
<dbReference type="CDD" id="cd00586">
    <property type="entry name" value="4HBT"/>
    <property type="match status" value="1"/>
</dbReference>
<dbReference type="FunFam" id="3.10.129.10:FF:000066">
    <property type="entry name" value="Acyl-acyl carrier protein thioesterase ATL3 chloroplastic"/>
    <property type="match status" value="1"/>
</dbReference>
<proteinExistence type="predicted"/>
<name>A0ABC9C9J8_9POAL</name>
<protein>
    <recommendedName>
        <fullName evidence="3">Thioesterase domain-containing protein</fullName>
    </recommendedName>
</protein>
<dbReference type="InterPro" id="IPR029069">
    <property type="entry name" value="HotDog_dom_sf"/>
</dbReference>
<sequence length="253" mass="27744">MQQQMSMGGLVRQATGRLISARPGAADGMISFGSGADDNHHHRVAVRTGRRRAARLGRVVVAAAQVAAGPKYRRLRGVAAVVAAPDTTGRELFDQRARPGNSTASKQLIASINKDRFFEIEMEVREDELDEYGVVNNAIYASYLHSGRDVMLEKMGISVDYWTSTGNAMALSELNLKFFAPLRSGDRFVVKVKPIQIKGVRIIVEHMIETLPDRKLVLKGSATAICLNKNFRPTRVFPELSASLVDAFSCKVA</sequence>
<organism evidence="1 2">
    <name type="scientific">Urochloa decumbens</name>
    <dbReference type="NCBI Taxonomy" id="240449"/>
    <lineage>
        <taxon>Eukaryota</taxon>
        <taxon>Viridiplantae</taxon>
        <taxon>Streptophyta</taxon>
        <taxon>Embryophyta</taxon>
        <taxon>Tracheophyta</taxon>
        <taxon>Spermatophyta</taxon>
        <taxon>Magnoliopsida</taxon>
        <taxon>Liliopsida</taxon>
        <taxon>Poales</taxon>
        <taxon>Poaceae</taxon>
        <taxon>PACMAD clade</taxon>
        <taxon>Panicoideae</taxon>
        <taxon>Panicodae</taxon>
        <taxon>Paniceae</taxon>
        <taxon>Melinidinae</taxon>
        <taxon>Urochloa</taxon>
    </lineage>
</organism>
<evidence type="ECO:0000313" key="2">
    <source>
        <dbReference type="Proteomes" id="UP001497457"/>
    </source>
</evidence>
<evidence type="ECO:0000313" key="1">
    <source>
        <dbReference type="EMBL" id="CAL5015549.1"/>
    </source>
</evidence>
<dbReference type="InterPro" id="IPR050563">
    <property type="entry name" value="4-hydroxybenzoyl-CoA_TE"/>
</dbReference>
<accession>A0ABC9C9J8</accession>
<dbReference type="Pfam" id="PF13279">
    <property type="entry name" value="4HBT_2"/>
    <property type="match status" value="1"/>
</dbReference>
<dbReference type="PANTHER" id="PTHR31793">
    <property type="entry name" value="4-HYDROXYBENZOYL-COA THIOESTERASE FAMILY MEMBER"/>
    <property type="match status" value="1"/>
</dbReference>